<dbReference type="EMBL" id="CP035758">
    <property type="protein sequence ID" value="QBD76506.1"/>
    <property type="molecule type" value="Genomic_DNA"/>
</dbReference>
<dbReference type="AlphaFoldDB" id="A0A4P6JP29"/>
<sequence>MAAKTSNYTARNGRTYRIVYDRSKIVTTALEYTYEINIDERKWTSYYGITQTALGTRSGATLLATLGERGLRFLCDALDKGEETPFRAIEQKDGSKYLKKLA</sequence>
<dbReference type="RefSeq" id="WP_129887355.1">
    <property type="nucleotide sequence ID" value="NZ_CP035758.1"/>
</dbReference>
<keyword evidence="2" id="KW-1185">Reference proteome</keyword>
<dbReference type="Proteomes" id="UP000290365">
    <property type="component" value="Chromosome"/>
</dbReference>
<organism evidence="1 2">
    <name type="scientific">Ktedonosporobacter rubrisoli</name>
    <dbReference type="NCBI Taxonomy" id="2509675"/>
    <lineage>
        <taxon>Bacteria</taxon>
        <taxon>Bacillati</taxon>
        <taxon>Chloroflexota</taxon>
        <taxon>Ktedonobacteria</taxon>
        <taxon>Ktedonobacterales</taxon>
        <taxon>Ktedonosporobacteraceae</taxon>
        <taxon>Ktedonosporobacter</taxon>
    </lineage>
</organism>
<proteinExistence type="predicted"/>
<reference evidence="1 2" key="1">
    <citation type="submission" date="2019-01" db="EMBL/GenBank/DDBJ databases">
        <title>Ktedonosporobacter rubrisoli SCAWS-G2.</title>
        <authorList>
            <person name="Huang Y."/>
            <person name="Yan B."/>
        </authorList>
    </citation>
    <scope>NUCLEOTIDE SEQUENCE [LARGE SCALE GENOMIC DNA]</scope>
    <source>
        <strain evidence="1 2">SCAWS-G2</strain>
    </source>
</reference>
<dbReference type="KEGG" id="kbs:EPA93_10990"/>
<evidence type="ECO:0000313" key="1">
    <source>
        <dbReference type="EMBL" id="QBD76506.1"/>
    </source>
</evidence>
<gene>
    <name evidence="1" type="ORF">EPA93_10990</name>
</gene>
<protein>
    <submittedName>
        <fullName evidence="1">Uncharacterized protein</fullName>
    </submittedName>
</protein>
<evidence type="ECO:0000313" key="2">
    <source>
        <dbReference type="Proteomes" id="UP000290365"/>
    </source>
</evidence>
<name>A0A4P6JP29_KTERU</name>
<accession>A0A4P6JP29</accession>